<dbReference type="Proteomes" id="UP001187682">
    <property type="component" value="Unassembled WGS sequence"/>
</dbReference>
<dbReference type="Pfam" id="PF00248">
    <property type="entry name" value="Aldo_ket_red"/>
    <property type="match status" value="1"/>
</dbReference>
<dbReference type="AlphaFoldDB" id="A0AAE8MWP3"/>
<dbReference type="PANTHER" id="PTHR43625">
    <property type="entry name" value="AFLATOXIN B1 ALDEHYDE REDUCTASE"/>
    <property type="match status" value="1"/>
</dbReference>
<organism evidence="3 4">
    <name type="scientific">Cephalotrichum gorgonifer</name>
    <dbReference type="NCBI Taxonomy" id="2041049"/>
    <lineage>
        <taxon>Eukaryota</taxon>
        <taxon>Fungi</taxon>
        <taxon>Dikarya</taxon>
        <taxon>Ascomycota</taxon>
        <taxon>Pezizomycotina</taxon>
        <taxon>Sordariomycetes</taxon>
        <taxon>Hypocreomycetidae</taxon>
        <taxon>Microascales</taxon>
        <taxon>Microascaceae</taxon>
        <taxon>Cephalotrichum</taxon>
    </lineage>
</organism>
<sequence length="328" mass="35425">MVQLAGKEIGPIGFGLMGLTWRQTPCPEEQAFEAMRAAIAAGSTFWNGGEFYGTPTYNSMTLLERYFSRYPEDATKVVLSMKGALGEHLVPDSSPEGLRRSVDNITGQLKGRKAVDLFECARRDPNRPLEETLGILKKEYIDTGKIGGISLSEVSAATIHEAVKVTKVAAVEVELSLWSTDPLENGVAAACAQYNIPLVAYSPLGRGMLTGQLKSFEDIPEGDFRRLLPRFQPENFQINLELVGQLQNLAAKKGCTPSQLAIGWVLALARRPGMPVIIPIPGATTAARAKENSVVVELTDAEMAEIDAVLAKFKVVGGRYAEGMAING</sequence>
<dbReference type="SUPFAM" id="SSF51430">
    <property type="entry name" value="NAD(P)-linked oxidoreductase"/>
    <property type="match status" value="1"/>
</dbReference>
<dbReference type="GO" id="GO:0005737">
    <property type="term" value="C:cytoplasm"/>
    <property type="evidence" value="ECO:0007669"/>
    <property type="project" value="TreeGrafter"/>
</dbReference>
<comment type="caution">
    <text evidence="3">The sequence shown here is derived from an EMBL/GenBank/DDBJ whole genome shotgun (WGS) entry which is preliminary data.</text>
</comment>
<name>A0AAE8MWP3_9PEZI</name>
<keyword evidence="1" id="KW-0560">Oxidoreductase</keyword>
<dbReference type="Gene3D" id="3.20.20.100">
    <property type="entry name" value="NADP-dependent oxidoreductase domain"/>
    <property type="match status" value="1"/>
</dbReference>
<feature type="domain" description="NADP-dependent oxidoreductase" evidence="2">
    <location>
        <begin position="11"/>
        <end position="310"/>
    </location>
</feature>
<proteinExistence type="predicted"/>
<dbReference type="CDD" id="cd19077">
    <property type="entry name" value="AKR_AKR8A1-2"/>
    <property type="match status" value="1"/>
</dbReference>
<keyword evidence="4" id="KW-1185">Reference proteome</keyword>
<evidence type="ECO:0000313" key="4">
    <source>
        <dbReference type="Proteomes" id="UP001187682"/>
    </source>
</evidence>
<evidence type="ECO:0000256" key="1">
    <source>
        <dbReference type="ARBA" id="ARBA00023002"/>
    </source>
</evidence>
<dbReference type="GO" id="GO:0016491">
    <property type="term" value="F:oxidoreductase activity"/>
    <property type="evidence" value="ECO:0007669"/>
    <property type="project" value="UniProtKB-KW"/>
</dbReference>
<protein>
    <submittedName>
        <fullName evidence="3">Probable pyridoxine 4-dehydrogenase</fullName>
    </submittedName>
</protein>
<dbReference type="InterPro" id="IPR023210">
    <property type="entry name" value="NADP_OxRdtase_dom"/>
</dbReference>
<accession>A0AAE8MWP3</accession>
<dbReference type="InterPro" id="IPR050791">
    <property type="entry name" value="Aldo-Keto_reductase"/>
</dbReference>
<dbReference type="EMBL" id="ONZQ02000004">
    <property type="protein sequence ID" value="SPO00947.1"/>
    <property type="molecule type" value="Genomic_DNA"/>
</dbReference>
<dbReference type="InterPro" id="IPR036812">
    <property type="entry name" value="NAD(P)_OxRdtase_dom_sf"/>
</dbReference>
<gene>
    <name evidence="3" type="ORF">DNG_03695</name>
</gene>
<reference evidence="3" key="1">
    <citation type="submission" date="2018-03" db="EMBL/GenBank/DDBJ databases">
        <authorList>
            <person name="Guldener U."/>
        </authorList>
    </citation>
    <scope>NUCLEOTIDE SEQUENCE</scope>
</reference>
<dbReference type="PANTHER" id="PTHR43625:SF78">
    <property type="entry name" value="PYRIDOXAL REDUCTASE-RELATED"/>
    <property type="match status" value="1"/>
</dbReference>
<evidence type="ECO:0000313" key="3">
    <source>
        <dbReference type="EMBL" id="SPO00947.1"/>
    </source>
</evidence>
<evidence type="ECO:0000259" key="2">
    <source>
        <dbReference type="Pfam" id="PF00248"/>
    </source>
</evidence>